<dbReference type="Pfam" id="PF08242">
    <property type="entry name" value="Methyltransf_12"/>
    <property type="match status" value="1"/>
</dbReference>
<dbReference type="Pfam" id="PF00550">
    <property type="entry name" value="PP-binding"/>
    <property type="match status" value="1"/>
</dbReference>
<dbReference type="PANTHER" id="PTHR43775">
    <property type="entry name" value="FATTY ACID SYNTHASE"/>
    <property type="match status" value="1"/>
</dbReference>
<evidence type="ECO:0000313" key="11">
    <source>
        <dbReference type="EMBL" id="KAK4502085.1"/>
    </source>
</evidence>
<dbReference type="InterPro" id="IPR020806">
    <property type="entry name" value="PKS_PP-bd"/>
</dbReference>
<feature type="domain" description="Carrier" evidence="8">
    <location>
        <begin position="1268"/>
        <end position="1342"/>
    </location>
</feature>
<dbReference type="Pfam" id="PF00109">
    <property type="entry name" value="ketoacyl-synt"/>
    <property type="match status" value="1"/>
</dbReference>
<dbReference type="InterPro" id="IPR009081">
    <property type="entry name" value="PP-bd_ACP"/>
</dbReference>
<reference evidence="11 12" key="1">
    <citation type="journal article" date="2023" name="G3 (Bethesda)">
        <title>A chromosome-level genome assembly of Zasmidium syzygii isolated from banana leaves.</title>
        <authorList>
            <person name="van Westerhoven A.C."/>
            <person name="Mehrabi R."/>
            <person name="Talebi R."/>
            <person name="Steentjes M.B.F."/>
            <person name="Corcolon B."/>
            <person name="Chong P.A."/>
            <person name="Kema G.H.J."/>
            <person name="Seidl M.F."/>
        </authorList>
    </citation>
    <scope>NUCLEOTIDE SEQUENCE [LARGE SCALE GENOMIC DNA]</scope>
    <source>
        <strain evidence="11 12">P124</strain>
    </source>
</reference>
<dbReference type="InterPro" id="IPR006162">
    <property type="entry name" value="Ppantetheine_attach_site"/>
</dbReference>
<dbReference type="PROSITE" id="PS00606">
    <property type="entry name" value="KS3_1"/>
    <property type="match status" value="1"/>
</dbReference>
<dbReference type="PROSITE" id="PS50075">
    <property type="entry name" value="CARRIER"/>
    <property type="match status" value="1"/>
</dbReference>
<evidence type="ECO:0000256" key="6">
    <source>
        <dbReference type="PROSITE-ProRule" id="PRU01363"/>
    </source>
</evidence>
<dbReference type="Gene3D" id="3.10.129.110">
    <property type="entry name" value="Polyketide synthase dehydratase"/>
    <property type="match status" value="1"/>
</dbReference>
<dbReference type="InterPro" id="IPR016035">
    <property type="entry name" value="Acyl_Trfase/lysoPLipase"/>
</dbReference>
<evidence type="ECO:0000259" key="10">
    <source>
        <dbReference type="PROSITE" id="PS52019"/>
    </source>
</evidence>
<evidence type="ECO:0000256" key="5">
    <source>
        <dbReference type="ARBA" id="ARBA00023268"/>
    </source>
</evidence>
<dbReference type="InterPro" id="IPR020841">
    <property type="entry name" value="PKS_Beta-ketoAc_synthase_dom"/>
</dbReference>
<dbReference type="Gene3D" id="3.40.47.10">
    <property type="match status" value="1"/>
</dbReference>
<dbReference type="PROSITE" id="PS52004">
    <property type="entry name" value="KS3_2"/>
    <property type="match status" value="1"/>
</dbReference>
<organism evidence="11 12">
    <name type="scientific">Zasmidium cellare</name>
    <name type="common">Wine cellar mold</name>
    <name type="synonym">Racodium cellare</name>
    <dbReference type="NCBI Taxonomy" id="395010"/>
    <lineage>
        <taxon>Eukaryota</taxon>
        <taxon>Fungi</taxon>
        <taxon>Dikarya</taxon>
        <taxon>Ascomycota</taxon>
        <taxon>Pezizomycotina</taxon>
        <taxon>Dothideomycetes</taxon>
        <taxon>Dothideomycetidae</taxon>
        <taxon>Mycosphaerellales</taxon>
        <taxon>Mycosphaerellaceae</taxon>
        <taxon>Zasmidium</taxon>
    </lineage>
</organism>
<dbReference type="InterPro" id="IPR029063">
    <property type="entry name" value="SAM-dependent_MTases_sf"/>
</dbReference>
<dbReference type="InterPro" id="IPR042104">
    <property type="entry name" value="PKS_dehydratase_sf"/>
</dbReference>
<dbReference type="Gene3D" id="3.40.50.1820">
    <property type="entry name" value="alpha/beta hydrolase"/>
    <property type="match status" value="1"/>
</dbReference>
<evidence type="ECO:0000259" key="8">
    <source>
        <dbReference type="PROSITE" id="PS50075"/>
    </source>
</evidence>
<accession>A0ABR0EKQ0</accession>
<sequence length="2148" mass="232283">MGSIAETAELAAPGYGKDAVAIVGMAGRFPGAENLDEYWDLLTAGKSMLSEAPEARFGTSARTKKGQIFWGNFLKNVDEFDHSFFKRSPREAASMDPQQRLLLELAYEALESSGYFAGSSRAKDVGVYIGACCTDYDFNVASHPPNAYSATGTLRSFLSGKLSHYFGWHGPSLVIDTACSSSAVAIQAACTALRTGQCSHAVAGGVTLMTSPYLFENFAAARFLTPTGASKAFSADADGYCRGEGGGLVVLKPMADAIRDEDHILGIIGGIAVNQNDNCVPITVPHTSSQGNLYEQVCRQAGVTPKDVTFVEAHGTGTPLGDPIEMESIRRVFGGPSRDAPLIVSSTKGNIGHLEGASGVAALIKSILQMEHRVAARQASFKRLNPKIPALEPDNLCIPTSNTPLAGDKLVACVNNYGAAGSNAAMIVVEPPRKTTPSRSGDVDDALRGKFPINLTAATPDSLLAYCSSLDKLCDQLRTFESEKNVDALPNLAYSLSKRHNPDLAHSLTFAASDLNEFQQQIRQQTSASNSIRPQQERRPVILCFGGQVSDKVGLDKQLYQECALLRFHLDACNSAITSQGYPSIYPAIFEKTPIADTVTLHASIFATQYASAQAWIESGLQVDTVIGHSFGQLTALCVSGMLSLQDGVKLAVGRAALMEKHWAAEPGTMILTQADEQTVEQLRKKGHEFEVACYNGPTAHVLVCDSPTAEKIVADLKQQSIKHKRLDVPYGFHSRFTEPLLPHLEKLASSLTFHEPKIPIETCTENETWPEPTVERVIAHTRGPVYFAPAVERLQHKFGACTWVEAGTGSGITNMAKGALGSYATNSTFIPLSLDKPSSSAALADTTISLWNAGQSLQFWRFCRLQSSVYSHLRLPPYAWERTRHWLPLNMAAALPTSVQPAVEAPKSAAPVELPPVLIRLESSADGVYRLNINPKSEEYRHIVEGVTAFGRASAPASLHIELISRAIGLAPDAKLHSPLALEHLQTANEFQDMTSLELKQDGAWWSFNILAGETVAAEGYVQQQPVITALQDDFERYERLLPSDQVSALFDEPQAQSIRGGVMYRLLSGSVSHPSWYQGVSAVATLGSRTAAKIVRPPQSPPTSVGKESQTELALLESVLQVVYLHANCLQDGAGDVAYNLSSVQRLQVAPHLQGANLSGEQSWDMLAVSSDTGSAVSYDVFVYNAQTGKLSLVLLGVRLGSGERLEAPVKPLPAPVSQPVVSSAPAPAAAPVKTEAPAPAKAPEPPVEKVEKAAPAAPVGKDAKTSIFEDICGLLSTLADIPADKIPKDASFDDMGVDSLMVIEVISELQSLFKVEMPIDELQELTDLNSLVNYLDSKGAVGSSYVEGAASSSSTGSDSDTDISTPTMSTAPSTPPEPRDLEPSKQQQNIPSLSAEKGVLDLGSHGVQDAFSHVRQDFERYAAQSGAKGYWSKVYPDQNEVVTGYVCDAYRKLGVDLSKIPAGQPVPELSKALPKHKHLLAQLRNLLADSGLLELSGLGEVQQLVRTSKPVNPTPTDTLYEQLLPKYPEFIPDNKCLQITGPLLAECLTGEKDPLRLLFGDAKNKEILADFYAKSPMMDTTCRMMAEFVSSLPTIAGKKGPLRILEVGAGTGGTTGFIVGCLQRLGVEFEYTFTDISQSLVNMAKRTFKDEKNMYFRSFNADTAPPADFVDHFHLVLSTNCIHATSSIERTTANILPVIRDDGALCVSEFTRNLYWFDLVFGLLEGWWLMDDGRTHAMAPESFWHSSLRAAGYKNVSWSTGESEEADTVRLICGFKNAGPVDGAVAGISKPQGKVSKRAGIPVEELVFKSVDGLDLSVDVYFPKQADPAGKKRAVALLMHGGGHFLFGRKDVPMKHIRMLLERGFLPVSTDYRLVPETTLFEGPMTDCCDALQWCRETLPTLALSGPRVEVNAATILSIGWSSGGQLAMSLGYTAPQRGIKPPEAVFGLYPPTDFESEHWHKPCYPLAAEEEPQEITDILAGVQELPILEYAPFSDKKTMALSLTLKDPRAKIILHTCWNSQTLPILVNGLPLKSSVADPDAEEHMYPPAATAEQVHEINIFGHIRDGTYRTPTFIVHGNGDDWLPHSMSERTIQELKDRGIPAGLAIPEKCSHAFDLFPVGDPLSTGWTAIEHGYDFICGLLKN</sequence>
<evidence type="ECO:0000256" key="1">
    <source>
        <dbReference type="ARBA" id="ARBA00022450"/>
    </source>
</evidence>
<keyword evidence="5" id="KW-0511">Multifunctional enzyme</keyword>
<dbReference type="EMBL" id="JAXOVC010000005">
    <property type="protein sequence ID" value="KAK4502085.1"/>
    <property type="molecule type" value="Genomic_DNA"/>
</dbReference>
<dbReference type="Pfam" id="PF07859">
    <property type="entry name" value="Abhydrolase_3"/>
    <property type="match status" value="1"/>
</dbReference>
<feature type="compositionally biased region" description="Low complexity" evidence="7">
    <location>
        <begin position="1350"/>
        <end position="1375"/>
    </location>
</feature>
<proteinExistence type="predicted"/>
<feature type="domain" description="PKS/mFAS DH" evidence="10">
    <location>
        <begin position="913"/>
        <end position="1211"/>
    </location>
</feature>
<dbReference type="InterPro" id="IPR018201">
    <property type="entry name" value="Ketoacyl_synth_AS"/>
</dbReference>
<comment type="caution">
    <text evidence="6">Lacks conserved residue(s) required for the propagation of feature annotation.</text>
</comment>
<dbReference type="InterPro" id="IPR029058">
    <property type="entry name" value="AB_hydrolase_fold"/>
</dbReference>
<dbReference type="InterPro" id="IPR001227">
    <property type="entry name" value="Ac_transferase_dom_sf"/>
</dbReference>
<dbReference type="Pfam" id="PF00698">
    <property type="entry name" value="Acyl_transf_1"/>
    <property type="match status" value="1"/>
</dbReference>
<dbReference type="InterPro" id="IPR016039">
    <property type="entry name" value="Thiolase-like"/>
</dbReference>
<dbReference type="SUPFAM" id="SSF47336">
    <property type="entry name" value="ACP-like"/>
    <property type="match status" value="1"/>
</dbReference>
<feature type="region of interest" description="Disordered" evidence="7">
    <location>
        <begin position="1350"/>
        <end position="1391"/>
    </location>
</feature>
<evidence type="ECO:0000256" key="3">
    <source>
        <dbReference type="ARBA" id="ARBA00022679"/>
    </source>
</evidence>
<keyword evidence="1" id="KW-0596">Phosphopantetheine</keyword>
<dbReference type="Pfam" id="PF18558">
    <property type="entry name" value="HTH_51"/>
    <property type="match status" value="1"/>
</dbReference>
<keyword evidence="4" id="KW-0677">Repeat</keyword>
<dbReference type="SUPFAM" id="SSF52151">
    <property type="entry name" value="FabD/lysophospholipase-like"/>
    <property type="match status" value="1"/>
</dbReference>
<dbReference type="PANTHER" id="PTHR43775:SF21">
    <property type="entry name" value="NON-REDUCING POLYKETIDE SYNTHASE AUSA-RELATED"/>
    <property type="match status" value="1"/>
</dbReference>
<feature type="region of interest" description="N-terminal hotdog fold" evidence="6">
    <location>
        <begin position="913"/>
        <end position="1036"/>
    </location>
</feature>
<dbReference type="SUPFAM" id="SSF53901">
    <property type="entry name" value="Thiolase-like"/>
    <property type="match status" value="1"/>
</dbReference>
<keyword evidence="3" id="KW-0808">Transferase</keyword>
<dbReference type="Pfam" id="PF02801">
    <property type="entry name" value="Ketoacyl-synt_C"/>
    <property type="match status" value="1"/>
</dbReference>
<gene>
    <name evidence="11" type="ORF">PRZ48_007896</name>
</gene>
<dbReference type="InterPro" id="IPR036736">
    <property type="entry name" value="ACP-like_sf"/>
</dbReference>
<comment type="caution">
    <text evidence="11">The sequence shown here is derived from an EMBL/GenBank/DDBJ whole genome shotgun (WGS) entry which is preliminary data.</text>
</comment>
<feature type="region of interest" description="C-terminal hotdog fold" evidence="6">
    <location>
        <begin position="1057"/>
        <end position="1211"/>
    </location>
</feature>
<evidence type="ECO:0000256" key="2">
    <source>
        <dbReference type="ARBA" id="ARBA00022553"/>
    </source>
</evidence>
<dbReference type="InterPro" id="IPR049900">
    <property type="entry name" value="PKS_mFAS_DH"/>
</dbReference>
<evidence type="ECO:0000256" key="7">
    <source>
        <dbReference type="SAM" id="MobiDB-lite"/>
    </source>
</evidence>
<feature type="domain" description="Ketosynthase family 3 (KS3)" evidence="9">
    <location>
        <begin position="17"/>
        <end position="430"/>
    </location>
</feature>
<dbReference type="InterPro" id="IPR050091">
    <property type="entry name" value="PKS_NRPS_Biosynth_Enz"/>
</dbReference>
<evidence type="ECO:0000313" key="12">
    <source>
        <dbReference type="Proteomes" id="UP001305779"/>
    </source>
</evidence>
<protein>
    <recommendedName>
        <fullName evidence="13">Polyketide synthase</fullName>
    </recommendedName>
</protein>
<dbReference type="SMART" id="SM00823">
    <property type="entry name" value="PKS_PP"/>
    <property type="match status" value="1"/>
</dbReference>
<name>A0ABR0EKQ0_ZASCE</name>
<dbReference type="SUPFAM" id="SSF53335">
    <property type="entry name" value="S-adenosyl-L-methionine-dependent methyltransferases"/>
    <property type="match status" value="1"/>
</dbReference>
<dbReference type="InterPro" id="IPR014031">
    <property type="entry name" value="Ketoacyl_synth_C"/>
</dbReference>
<dbReference type="InterPro" id="IPR041068">
    <property type="entry name" value="HTH_51"/>
</dbReference>
<dbReference type="Gene3D" id="3.40.50.150">
    <property type="entry name" value="Vaccinia Virus protein VP39"/>
    <property type="match status" value="1"/>
</dbReference>
<evidence type="ECO:0008006" key="13">
    <source>
        <dbReference type="Google" id="ProtNLM"/>
    </source>
</evidence>
<dbReference type="Gene3D" id="1.10.1200.10">
    <property type="entry name" value="ACP-like"/>
    <property type="match status" value="1"/>
</dbReference>
<dbReference type="SMART" id="SM00827">
    <property type="entry name" value="PKS_AT"/>
    <property type="match status" value="1"/>
</dbReference>
<dbReference type="PROSITE" id="PS00012">
    <property type="entry name" value="PHOSPHOPANTETHEINE"/>
    <property type="match status" value="1"/>
</dbReference>
<dbReference type="CDD" id="cd00833">
    <property type="entry name" value="PKS"/>
    <property type="match status" value="1"/>
</dbReference>
<dbReference type="InterPro" id="IPR014043">
    <property type="entry name" value="Acyl_transferase_dom"/>
</dbReference>
<dbReference type="SMART" id="SM00825">
    <property type="entry name" value="PKS_KS"/>
    <property type="match status" value="1"/>
</dbReference>
<feature type="compositionally biased region" description="Low complexity" evidence="7">
    <location>
        <begin position="1220"/>
        <end position="1242"/>
    </location>
</feature>
<dbReference type="InterPro" id="IPR013094">
    <property type="entry name" value="AB_hydrolase_3"/>
</dbReference>
<evidence type="ECO:0000256" key="4">
    <source>
        <dbReference type="ARBA" id="ARBA00022737"/>
    </source>
</evidence>
<keyword evidence="2" id="KW-0597">Phosphoprotein</keyword>
<dbReference type="PROSITE" id="PS52019">
    <property type="entry name" value="PKS_MFAS_DH"/>
    <property type="match status" value="1"/>
</dbReference>
<evidence type="ECO:0000259" key="9">
    <source>
        <dbReference type="PROSITE" id="PS52004"/>
    </source>
</evidence>
<keyword evidence="12" id="KW-1185">Reference proteome</keyword>
<dbReference type="InterPro" id="IPR014030">
    <property type="entry name" value="Ketoacyl_synth_N"/>
</dbReference>
<dbReference type="Gene3D" id="3.30.70.3290">
    <property type="match status" value="1"/>
</dbReference>
<dbReference type="Proteomes" id="UP001305779">
    <property type="component" value="Unassembled WGS sequence"/>
</dbReference>
<dbReference type="SUPFAM" id="SSF53474">
    <property type="entry name" value="alpha/beta-Hydrolases"/>
    <property type="match status" value="1"/>
</dbReference>
<dbReference type="Gene3D" id="3.40.366.10">
    <property type="entry name" value="Malonyl-Coenzyme A Acyl Carrier Protein, domain 2"/>
    <property type="match status" value="1"/>
</dbReference>
<dbReference type="InterPro" id="IPR013217">
    <property type="entry name" value="Methyltransf_12"/>
</dbReference>
<feature type="region of interest" description="Disordered" evidence="7">
    <location>
        <begin position="1219"/>
        <end position="1259"/>
    </location>
</feature>